<feature type="transmembrane region" description="Helical" evidence="1">
    <location>
        <begin position="51"/>
        <end position="75"/>
    </location>
</feature>
<dbReference type="RefSeq" id="WP_190863181.1">
    <property type="nucleotide sequence ID" value="NZ_JACXIY010000019.1"/>
</dbReference>
<keyword evidence="3" id="KW-1185">Reference proteome</keyword>
<feature type="transmembrane region" description="Helical" evidence="1">
    <location>
        <begin position="187"/>
        <end position="206"/>
    </location>
</feature>
<feature type="transmembrane region" description="Helical" evidence="1">
    <location>
        <begin position="237"/>
        <end position="259"/>
    </location>
</feature>
<comment type="caution">
    <text evidence="2">The sequence shown here is derived from an EMBL/GenBank/DDBJ whole genome shotgun (WGS) entry which is preliminary data.</text>
</comment>
<gene>
    <name evidence="2" type="ORF">IDH41_17295</name>
</gene>
<accession>A0A927CNW0</accession>
<proteinExistence type="predicted"/>
<keyword evidence="1" id="KW-0812">Transmembrane</keyword>
<keyword evidence="1" id="KW-0472">Membrane</keyword>
<evidence type="ECO:0000313" key="3">
    <source>
        <dbReference type="Proteomes" id="UP000632125"/>
    </source>
</evidence>
<organism evidence="2 3">
    <name type="scientific">Paenibacillus arenilitoris</name>
    <dbReference type="NCBI Taxonomy" id="2772299"/>
    <lineage>
        <taxon>Bacteria</taxon>
        <taxon>Bacillati</taxon>
        <taxon>Bacillota</taxon>
        <taxon>Bacilli</taxon>
        <taxon>Bacillales</taxon>
        <taxon>Paenibacillaceae</taxon>
        <taxon>Paenibacillus</taxon>
    </lineage>
</organism>
<dbReference type="EMBL" id="JACXIY010000019">
    <property type="protein sequence ID" value="MBD2870337.1"/>
    <property type="molecule type" value="Genomic_DNA"/>
</dbReference>
<feature type="transmembrane region" description="Helical" evidence="1">
    <location>
        <begin position="96"/>
        <end position="122"/>
    </location>
</feature>
<dbReference type="AlphaFoldDB" id="A0A927CNW0"/>
<feature type="transmembrane region" description="Helical" evidence="1">
    <location>
        <begin position="20"/>
        <end position="39"/>
    </location>
</feature>
<name>A0A927CNW0_9BACL</name>
<dbReference type="Pfam" id="PF12730">
    <property type="entry name" value="ABC2_membrane_4"/>
    <property type="match status" value="1"/>
</dbReference>
<sequence>MLNLIQADLYKLRKSRAIKVLLAMTTVSATVMAVMAYLIPQGQIDASMTGIGFMFSDMNMISILGGVIAGILICGDFDNKTIQDAIASGFGRAAIVIGKAAVLGVAVALVLLPYAVVTAVALGTGHPFGMENVALGFLHLLTAEGGSAFAAADIWKTVFIILTLLLVYAAQLSICVPLAFLLRKPIFVVAIYYGFSILCAQLMRLGDGSHWFGSLFSSTPYGGRHAFMSLETGAGDMLATAVVSFMFMIVTTAVTYAAFRRAELK</sequence>
<evidence type="ECO:0000256" key="1">
    <source>
        <dbReference type="SAM" id="Phobius"/>
    </source>
</evidence>
<reference evidence="2" key="1">
    <citation type="submission" date="2020-09" db="EMBL/GenBank/DDBJ databases">
        <title>A novel bacterium of genus Paenibacillus, isolated from South China Sea.</title>
        <authorList>
            <person name="Huang H."/>
            <person name="Mo K."/>
            <person name="Hu Y."/>
        </authorList>
    </citation>
    <scope>NUCLEOTIDE SEQUENCE</scope>
    <source>
        <strain evidence="2">IB182493</strain>
    </source>
</reference>
<feature type="transmembrane region" description="Helical" evidence="1">
    <location>
        <begin position="158"/>
        <end position="180"/>
    </location>
</feature>
<evidence type="ECO:0000313" key="2">
    <source>
        <dbReference type="EMBL" id="MBD2870337.1"/>
    </source>
</evidence>
<keyword evidence="1" id="KW-1133">Transmembrane helix</keyword>
<dbReference type="Proteomes" id="UP000632125">
    <property type="component" value="Unassembled WGS sequence"/>
</dbReference>
<protein>
    <submittedName>
        <fullName evidence="2">ABC transporter permease</fullName>
    </submittedName>
</protein>